<sequence length="297" mass="33164">MLVDVTDKSLPVYKALANSVRLHIIRLLCERPYSVKELAEQLGLSQPLTLRHVNQLQKAGLINFTKDGKSKVSHISVDEVKMEVPRQVNSALNSQRIDIPVGLFNDFDVKPTCGLADLNSFIGHVDEPKYFLDSQRMNARILWFSQGFVEYQIGNYLSPSDHVEMITLSAEMGSEIPLSNSDWPSDITFTLNDHRLGTWTSPGDFADTRGKYTPLWTPSQFNQYGTMLTVLISSKGTWIGGKMVSSTTIADLMPLPSRLKLRISVEANAEHVGGCTIFGKGFGNSNQDMYLTMYYSS</sequence>
<comment type="caution">
    <text evidence="5">The sequence shown here is derived from an EMBL/GenBank/DDBJ whole genome shotgun (WGS) entry which is preliminary data.</text>
</comment>
<gene>
    <name evidence="5" type="ORF">ACFQ44_04465</name>
</gene>
<dbReference type="SMART" id="SM00418">
    <property type="entry name" value="HTH_ARSR"/>
    <property type="match status" value="1"/>
</dbReference>
<accession>A0ABW4D2S1</accession>
<keyword evidence="1" id="KW-0805">Transcription regulation</keyword>
<dbReference type="Gene3D" id="1.10.10.10">
    <property type="entry name" value="Winged helix-like DNA-binding domain superfamily/Winged helix DNA-binding domain"/>
    <property type="match status" value="1"/>
</dbReference>
<dbReference type="PRINTS" id="PR00778">
    <property type="entry name" value="HTHARSR"/>
</dbReference>
<evidence type="ECO:0000313" key="5">
    <source>
        <dbReference type="EMBL" id="MFD1454940.1"/>
    </source>
</evidence>
<evidence type="ECO:0000313" key="6">
    <source>
        <dbReference type="Proteomes" id="UP001597189"/>
    </source>
</evidence>
<dbReference type="InterPro" id="IPR036390">
    <property type="entry name" value="WH_DNA-bd_sf"/>
</dbReference>
<evidence type="ECO:0000256" key="3">
    <source>
        <dbReference type="ARBA" id="ARBA00023163"/>
    </source>
</evidence>
<evidence type="ECO:0000256" key="2">
    <source>
        <dbReference type="ARBA" id="ARBA00023125"/>
    </source>
</evidence>
<dbReference type="PROSITE" id="PS50987">
    <property type="entry name" value="HTH_ARSR_2"/>
    <property type="match status" value="1"/>
</dbReference>
<dbReference type="Pfam" id="PF01022">
    <property type="entry name" value="HTH_5"/>
    <property type="match status" value="1"/>
</dbReference>
<keyword evidence="3" id="KW-0804">Transcription</keyword>
<reference evidence="6" key="1">
    <citation type="journal article" date="2019" name="Int. J. Syst. Evol. Microbiol.">
        <title>The Global Catalogue of Microorganisms (GCM) 10K type strain sequencing project: providing services to taxonomists for standard genome sequencing and annotation.</title>
        <authorList>
            <consortium name="The Broad Institute Genomics Platform"/>
            <consortium name="The Broad Institute Genome Sequencing Center for Infectious Disease"/>
            <person name="Wu L."/>
            <person name="Ma J."/>
        </authorList>
    </citation>
    <scope>NUCLEOTIDE SEQUENCE [LARGE SCALE GENOMIC DNA]</scope>
    <source>
        <strain evidence="6">CCM 8979</strain>
    </source>
</reference>
<dbReference type="InterPro" id="IPR011991">
    <property type="entry name" value="ArsR-like_HTH"/>
</dbReference>
<name>A0ABW4D2S1_9LACO</name>
<dbReference type="PANTHER" id="PTHR33154:SF33">
    <property type="entry name" value="TRANSCRIPTIONAL REPRESSOR SDPR"/>
    <property type="match status" value="1"/>
</dbReference>
<feature type="domain" description="HTH arsR-type" evidence="4">
    <location>
        <begin position="1"/>
        <end position="95"/>
    </location>
</feature>
<evidence type="ECO:0000259" key="4">
    <source>
        <dbReference type="PROSITE" id="PS50987"/>
    </source>
</evidence>
<dbReference type="SUPFAM" id="SSF46785">
    <property type="entry name" value="Winged helix' DNA-binding domain"/>
    <property type="match status" value="1"/>
</dbReference>
<dbReference type="CDD" id="cd00090">
    <property type="entry name" value="HTH_ARSR"/>
    <property type="match status" value="1"/>
</dbReference>
<evidence type="ECO:0000256" key="1">
    <source>
        <dbReference type="ARBA" id="ARBA00023015"/>
    </source>
</evidence>
<dbReference type="InterPro" id="IPR051081">
    <property type="entry name" value="HTH_MetalResp_TranReg"/>
</dbReference>
<dbReference type="EMBL" id="JBHTOD010000003">
    <property type="protein sequence ID" value="MFD1454940.1"/>
    <property type="molecule type" value="Genomic_DNA"/>
</dbReference>
<dbReference type="InterPro" id="IPR036388">
    <property type="entry name" value="WH-like_DNA-bd_sf"/>
</dbReference>
<proteinExistence type="predicted"/>
<keyword evidence="6" id="KW-1185">Reference proteome</keyword>
<protein>
    <submittedName>
        <fullName evidence="5">ArsR/SmtB family transcription factor</fullName>
    </submittedName>
</protein>
<dbReference type="PANTHER" id="PTHR33154">
    <property type="entry name" value="TRANSCRIPTIONAL REGULATOR, ARSR FAMILY"/>
    <property type="match status" value="1"/>
</dbReference>
<dbReference type="InterPro" id="IPR001845">
    <property type="entry name" value="HTH_ArsR_DNA-bd_dom"/>
</dbReference>
<dbReference type="Proteomes" id="UP001597189">
    <property type="component" value="Unassembled WGS sequence"/>
</dbReference>
<organism evidence="5 6">
    <name type="scientific">Levilactobacillus lanxiensis</name>
    <dbReference type="NCBI Taxonomy" id="2799568"/>
    <lineage>
        <taxon>Bacteria</taxon>
        <taxon>Bacillati</taxon>
        <taxon>Bacillota</taxon>
        <taxon>Bacilli</taxon>
        <taxon>Lactobacillales</taxon>
        <taxon>Lactobacillaceae</taxon>
        <taxon>Levilactobacillus</taxon>
    </lineage>
</organism>
<keyword evidence="2" id="KW-0238">DNA-binding</keyword>
<dbReference type="NCBIfam" id="NF033788">
    <property type="entry name" value="HTH_metalloreg"/>
    <property type="match status" value="1"/>
</dbReference>
<dbReference type="RefSeq" id="WP_203644209.1">
    <property type="nucleotide sequence ID" value="NZ_BOLN01000003.1"/>
</dbReference>